<name>A0A2K3KDM4_TRIPR</name>
<evidence type="ECO:0000313" key="2">
    <source>
        <dbReference type="Proteomes" id="UP000236291"/>
    </source>
</evidence>
<dbReference type="AlphaFoldDB" id="A0A2K3KDM4"/>
<dbReference type="EMBL" id="ASHM01092827">
    <property type="protein sequence ID" value="PNX64363.1"/>
    <property type="molecule type" value="Genomic_DNA"/>
</dbReference>
<comment type="caution">
    <text evidence="1">The sequence shown here is derived from an EMBL/GenBank/DDBJ whole genome shotgun (WGS) entry which is preliminary data.</text>
</comment>
<sequence length="93" mass="9807">MIFSVFPNSTDGFVGFCCLITVSELGAVARRSKTVLEIGEDGGTGGSDGDSLLSVGGGIGAGRRPVFLVLAIEDERRSTVFGRKDEKKEQLLI</sequence>
<organism evidence="1 2">
    <name type="scientific">Trifolium pratense</name>
    <name type="common">Red clover</name>
    <dbReference type="NCBI Taxonomy" id="57577"/>
    <lineage>
        <taxon>Eukaryota</taxon>
        <taxon>Viridiplantae</taxon>
        <taxon>Streptophyta</taxon>
        <taxon>Embryophyta</taxon>
        <taxon>Tracheophyta</taxon>
        <taxon>Spermatophyta</taxon>
        <taxon>Magnoliopsida</taxon>
        <taxon>eudicotyledons</taxon>
        <taxon>Gunneridae</taxon>
        <taxon>Pentapetalae</taxon>
        <taxon>rosids</taxon>
        <taxon>fabids</taxon>
        <taxon>Fabales</taxon>
        <taxon>Fabaceae</taxon>
        <taxon>Papilionoideae</taxon>
        <taxon>50 kb inversion clade</taxon>
        <taxon>NPAAA clade</taxon>
        <taxon>Hologalegina</taxon>
        <taxon>IRL clade</taxon>
        <taxon>Trifolieae</taxon>
        <taxon>Trifolium</taxon>
    </lineage>
</organism>
<gene>
    <name evidence="1" type="ORF">L195_g053979</name>
</gene>
<dbReference type="Proteomes" id="UP000236291">
    <property type="component" value="Unassembled WGS sequence"/>
</dbReference>
<reference evidence="1 2" key="2">
    <citation type="journal article" date="2017" name="Front. Plant Sci.">
        <title>Gene Classification and Mining of Molecular Markers Useful in Red Clover (Trifolium pratense) Breeding.</title>
        <authorList>
            <person name="Istvanek J."/>
            <person name="Dluhosova J."/>
            <person name="Dluhos P."/>
            <person name="Patkova L."/>
            <person name="Nedelnik J."/>
            <person name="Repkova J."/>
        </authorList>
    </citation>
    <scope>NUCLEOTIDE SEQUENCE [LARGE SCALE GENOMIC DNA]</scope>
    <source>
        <strain evidence="2">cv. Tatra</strain>
        <tissue evidence="1">Young leaves</tissue>
    </source>
</reference>
<evidence type="ECO:0000313" key="1">
    <source>
        <dbReference type="EMBL" id="PNX64363.1"/>
    </source>
</evidence>
<accession>A0A2K3KDM4</accession>
<proteinExistence type="predicted"/>
<protein>
    <submittedName>
        <fullName evidence="1">Uncharacterized protein</fullName>
    </submittedName>
</protein>
<reference evidence="1 2" key="1">
    <citation type="journal article" date="2014" name="Am. J. Bot.">
        <title>Genome assembly and annotation for red clover (Trifolium pratense; Fabaceae).</title>
        <authorList>
            <person name="Istvanek J."/>
            <person name="Jaros M."/>
            <person name="Krenek A."/>
            <person name="Repkova J."/>
        </authorList>
    </citation>
    <scope>NUCLEOTIDE SEQUENCE [LARGE SCALE GENOMIC DNA]</scope>
    <source>
        <strain evidence="2">cv. Tatra</strain>
        <tissue evidence="1">Young leaves</tissue>
    </source>
</reference>